<dbReference type="AlphaFoldDB" id="A0A0F2TJN4"/>
<accession>A0A0F2TJN4</accession>
<evidence type="ECO:0000313" key="2">
    <source>
        <dbReference type="EMBL" id="KJS63374.1"/>
    </source>
</evidence>
<evidence type="ECO:0000313" key="3">
    <source>
        <dbReference type="Proteomes" id="UP000033699"/>
    </source>
</evidence>
<dbReference type="Proteomes" id="UP000033699">
    <property type="component" value="Unassembled WGS sequence"/>
</dbReference>
<dbReference type="NCBIfam" id="TIGR00199">
    <property type="entry name" value="PncC_domain"/>
    <property type="match status" value="1"/>
</dbReference>
<dbReference type="Gene3D" id="3.90.950.20">
    <property type="entry name" value="CinA-like"/>
    <property type="match status" value="1"/>
</dbReference>
<keyword evidence="3" id="KW-1185">Reference proteome</keyword>
<feature type="domain" description="CinA C-terminal" evidence="1">
    <location>
        <begin position="3"/>
        <end position="151"/>
    </location>
</feature>
<dbReference type="Pfam" id="PF02464">
    <property type="entry name" value="CinA"/>
    <property type="match status" value="1"/>
</dbReference>
<proteinExistence type="predicted"/>
<reference evidence="2 3" key="1">
    <citation type="submission" date="2015-02" db="EMBL/GenBank/DDBJ databases">
        <authorList>
            <person name="Ju K.-S."/>
            <person name="Doroghazi J.R."/>
            <person name="Metcalf W."/>
        </authorList>
    </citation>
    <scope>NUCLEOTIDE SEQUENCE [LARGE SCALE GENOMIC DNA]</scope>
    <source>
        <strain evidence="2 3">ATCC 31215</strain>
    </source>
</reference>
<dbReference type="RefSeq" id="WP_045692604.1">
    <property type="nucleotide sequence ID" value="NZ_JZKH01000004.1"/>
</dbReference>
<dbReference type="InterPro" id="IPR008136">
    <property type="entry name" value="CinA_C"/>
</dbReference>
<dbReference type="EMBL" id="JZKH01000004">
    <property type="protein sequence ID" value="KJS63374.1"/>
    <property type="molecule type" value="Genomic_DNA"/>
</dbReference>
<dbReference type="PATRIC" id="fig|359131.3.peg.3901"/>
<organism evidence="2 3">
    <name type="scientific">Streptomyces rubellomurinus (strain ATCC 31215)</name>
    <dbReference type="NCBI Taxonomy" id="359131"/>
    <lineage>
        <taxon>Bacteria</taxon>
        <taxon>Bacillati</taxon>
        <taxon>Actinomycetota</taxon>
        <taxon>Actinomycetes</taxon>
        <taxon>Kitasatosporales</taxon>
        <taxon>Streptomycetaceae</taxon>
        <taxon>Streptomyces</taxon>
    </lineage>
</organism>
<comment type="caution">
    <text evidence="2">The sequence shown here is derived from an EMBL/GenBank/DDBJ whole genome shotgun (WGS) entry which is preliminary data.</text>
</comment>
<name>A0A0F2TJN4_STRR3</name>
<protein>
    <recommendedName>
        <fullName evidence="1">CinA C-terminal domain-containing protein</fullName>
    </recommendedName>
</protein>
<gene>
    <name evidence="2" type="ORF">VM95_03860</name>
</gene>
<dbReference type="SUPFAM" id="SSF142433">
    <property type="entry name" value="CinA-like"/>
    <property type="match status" value="1"/>
</dbReference>
<sequence>MVRQITAALAASGHTVAVAESLTAGRLAAALADAPGAGETFLGGVVAYATDVKARVLHVDAALLARAGAVDPQVAAQMARGARAVTGATYGLATTGVAGPAPQDGQPVGTVYVAVAHPHGCRTTEPTAPSTRPDDIRDAAVTAALQLLHDQLRPGP</sequence>
<dbReference type="OrthoDB" id="1253990at2"/>
<evidence type="ECO:0000259" key="1">
    <source>
        <dbReference type="Pfam" id="PF02464"/>
    </source>
</evidence>
<dbReference type="InterPro" id="IPR036653">
    <property type="entry name" value="CinA-like_C"/>
</dbReference>